<evidence type="ECO:0000313" key="2">
    <source>
        <dbReference type="Proteomes" id="UP000327157"/>
    </source>
</evidence>
<comment type="caution">
    <text evidence="1">The sequence shown here is derived from an EMBL/GenBank/DDBJ whole genome shotgun (WGS) entry which is preliminary data.</text>
</comment>
<dbReference type="PANTHER" id="PTHR46481:SF6">
    <property type="entry name" value="ZINC FINGER BED DOMAIN-CONTAINING PROTEIN RICESLEEPER 2-LIKE"/>
    <property type="match status" value="1"/>
</dbReference>
<sequence length="345" mass="38848">MTQTFDLHRCLPHIQRKALNSTIFVTNSPVLQISLTFTAANKMKKALDLKLSSSSSRRVLGRPGSGLWKPKRAIMAMGELIRIQMGISLVSSISSLFFFPQMDIDEENTEAMEILTINLSETPGTTSAPNVTSRLGFHHILGPLHYLSTILFALGPNHALTILFLGTHTRTSQWVTHYGNALARYSLNFEVPMEPEASELPKSLMLGKDENIHIRITPLGHVGFYSRNTVKKHVLRMSEDEKIRLRDWLNAIEGRICFTSNLWSLAATDGYLTLTAHFVDKEWKMHKRILNFCHMPPPHTGVALSEKLKALLVEWGIEKKLFSITLDNASANDCSVKLLNKTIKF</sequence>
<gene>
    <name evidence="1" type="ORF">D8674_009280</name>
</gene>
<protein>
    <submittedName>
        <fullName evidence="1">Uncharacterized protein</fullName>
    </submittedName>
</protein>
<dbReference type="InterPro" id="IPR052035">
    <property type="entry name" value="ZnF_BED_domain_contain"/>
</dbReference>
<dbReference type="PANTHER" id="PTHR46481">
    <property type="entry name" value="ZINC FINGER BED DOMAIN-CONTAINING PROTEIN 4"/>
    <property type="match status" value="1"/>
</dbReference>
<accession>A0A5N5HZY4</accession>
<dbReference type="AlphaFoldDB" id="A0A5N5HZY4"/>
<dbReference type="SUPFAM" id="SSF53098">
    <property type="entry name" value="Ribonuclease H-like"/>
    <property type="match status" value="1"/>
</dbReference>
<name>A0A5N5HZY4_9ROSA</name>
<dbReference type="Proteomes" id="UP000327157">
    <property type="component" value="Chromosome 12"/>
</dbReference>
<reference evidence="1 2" key="3">
    <citation type="submission" date="2019-11" db="EMBL/GenBank/DDBJ databases">
        <title>A de novo genome assembly of a pear dwarfing rootstock.</title>
        <authorList>
            <person name="Wang F."/>
            <person name="Wang J."/>
            <person name="Li S."/>
            <person name="Zhang Y."/>
            <person name="Fang M."/>
            <person name="Ma L."/>
            <person name="Zhao Y."/>
            <person name="Jiang S."/>
        </authorList>
    </citation>
    <scope>NUCLEOTIDE SEQUENCE [LARGE SCALE GENOMIC DNA]</scope>
    <source>
        <strain evidence="1">S2</strain>
        <tissue evidence="1">Leaf</tissue>
    </source>
</reference>
<dbReference type="EMBL" id="SMOL01000143">
    <property type="protein sequence ID" value="KAB2631761.1"/>
    <property type="molecule type" value="Genomic_DNA"/>
</dbReference>
<evidence type="ECO:0000313" key="1">
    <source>
        <dbReference type="EMBL" id="KAB2631761.1"/>
    </source>
</evidence>
<dbReference type="InterPro" id="IPR012337">
    <property type="entry name" value="RNaseH-like_sf"/>
</dbReference>
<organism evidence="1 2">
    <name type="scientific">Pyrus ussuriensis x Pyrus communis</name>
    <dbReference type="NCBI Taxonomy" id="2448454"/>
    <lineage>
        <taxon>Eukaryota</taxon>
        <taxon>Viridiplantae</taxon>
        <taxon>Streptophyta</taxon>
        <taxon>Embryophyta</taxon>
        <taxon>Tracheophyta</taxon>
        <taxon>Spermatophyta</taxon>
        <taxon>Magnoliopsida</taxon>
        <taxon>eudicotyledons</taxon>
        <taxon>Gunneridae</taxon>
        <taxon>Pentapetalae</taxon>
        <taxon>rosids</taxon>
        <taxon>fabids</taxon>
        <taxon>Rosales</taxon>
        <taxon>Rosaceae</taxon>
        <taxon>Amygdaloideae</taxon>
        <taxon>Maleae</taxon>
        <taxon>Pyrus</taxon>
    </lineage>
</organism>
<reference evidence="1 2" key="1">
    <citation type="submission" date="2019-09" db="EMBL/GenBank/DDBJ databases">
        <authorList>
            <person name="Ou C."/>
        </authorList>
    </citation>
    <scope>NUCLEOTIDE SEQUENCE [LARGE SCALE GENOMIC DNA]</scope>
    <source>
        <strain evidence="1">S2</strain>
        <tissue evidence="1">Leaf</tissue>
    </source>
</reference>
<keyword evidence="2" id="KW-1185">Reference proteome</keyword>
<proteinExistence type="predicted"/>
<dbReference type="OrthoDB" id="1745426at2759"/>
<reference evidence="2" key="2">
    <citation type="submission" date="2019-10" db="EMBL/GenBank/DDBJ databases">
        <title>A de novo genome assembly of a pear dwarfing rootstock.</title>
        <authorList>
            <person name="Wang F."/>
            <person name="Wang J."/>
            <person name="Li S."/>
            <person name="Zhang Y."/>
            <person name="Fang M."/>
            <person name="Ma L."/>
            <person name="Zhao Y."/>
            <person name="Jiang S."/>
        </authorList>
    </citation>
    <scope>NUCLEOTIDE SEQUENCE [LARGE SCALE GENOMIC DNA]</scope>
</reference>